<dbReference type="Proteomes" id="UP000194837">
    <property type="component" value="Unassembled WGS sequence"/>
</dbReference>
<feature type="domain" description="Response regulatory" evidence="7">
    <location>
        <begin position="2"/>
        <end position="129"/>
    </location>
</feature>
<evidence type="ECO:0000256" key="2">
    <source>
        <dbReference type="ARBA" id="ARBA00023015"/>
    </source>
</evidence>
<evidence type="ECO:0000313" key="9">
    <source>
        <dbReference type="Proteomes" id="UP000194837"/>
    </source>
</evidence>
<dbReference type="RefSeq" id="WP_086521024.1">
    <property type="nucleotide sequence ID" value="NZ_MDJW01000008.1"/>
</dbReference>
<dbReference type="PROSITE" id="PS50043">
    <property type="entry name" value="HTH_LUXR_2"/>
    <property type="match status" value="1"/>
</dbReference>
<comment type="caution">
    <text evidence="8">The sequence shown here is derived from an EMBL/GenBank/DDBJ whole genome shotgun (WGS) entry which is preliminary data.</text>
</comment>
<dbReference type="SMART" id="SM00421">
    <property type="entry name" value="HTH_LUXR"/>
    <property type="match status" value="1"/>
</dbReference>
<protein>
    <submittedName>
        <fullName evidence="8">Transcriptional regulatory protein DegU</fullName>
    </submittedName>
</protein>
<dbReference type="PRINTS" id="PR00038">
    <property type="entry name" value="HTHLUXR"/>
</dbReference>
<dbReference type="InterPro" id="IPR011006">
    <property type="entry name" value="CheY-like_superfamily"/>
</dbReference>
<dbReference type="SUPFAM" id="SSF46894">
    <property type="entry name" value="C-terminal effector domain of the bipartite response regulators"/>
    <property type="match status" value="1"/>
</dbReference>
<dbReference type="InterPro" id="IPR058245">
    <property type="entry name" value="NreC/VraR/RcsB-like_REC"/>
</dbReference>
<dbReference type="GO" id="GO:0003677">
    <property type="term" value="F:DNA binding"/>
    <property type="evidence" value="ECO:0007669"/>
    <property type="project" value="UniProtKB-KW"/>
</dbReference>
<keyword evidence="4" id="KW-0804">Transcription</keyword>
<dbReference type="EMBL" id="MDJW01000008">
    <property type="protein sequence ID" value="OUE20395.1"/>
    <property type="molecule type" value="Genomic_DNA"/>
</dbReference>
<feature type="modified residue" description="4-aspartylphosphate" evidence="5">
    <location>
        <position position="56"/>
    </location>
</feature>
<dbReference type="CDD" id="cd06170">
    <property type="entry name" value="LuxR_C_like"/>
    <property type="match status" value="1"/>
</dbReference>
<dbReference type="PANTHER" id="PTHR43214">
    <property type="entry name" value="TWO-COMPONENT RESPONSE REGULATOR"/>
    <property type="match status" value="1"/>
</dbReference>
<sequence>MRIAIAEDVPLLREGMAAILSRAGHEVIWTTGDADAVRALLSDATGRGVPDLLIVDVRMPPRNADDGLRAAVDLRVDRPGVGILVVSQHIGNAYARELLATAPGSSGGTGYLLKERIGDIAQFLDAVDVVAAGGTVIDDKVVAQLLATPTSRRRMDPLTARESEVLALVAEGRTNHQIERRLHLSAPTVEKHVSSIFQKSGLTAESGNRRVLAVLRYLDGDGAGPAPR</sequence>
<dbReference type="AlphaFoldDB" id="A0A251Y7Z5"/>
<name>A0A251Y7Z5_9MICO</name>
<dbReference type="SUPFAM" id="SSF52172">
    <property type="entry name" value="CheY-like"/>
    <property type="match status" value="1"/>
</dbReference>
<dbReference type="InterPro" id="IPR001789">
    <property type="entry name" value="Sig_transdc_resp-reg_receiver"/>
</dbReference>
<dbReference type="Pfam" id="PF00196">
    <property type="entry name" value="GerE"/>
    <property type="match status" value="1"/>
</dbReference>
<dbReference type="SMART" id="SM00448">
    <property type="entry name" value="REC"/>
    <property type="match status" value="1"/>
</dbReference>
<keyword evidence="2" id="KW-0805">Transcription regulation</keyword>
<dbReference type="CDD" id="cd17535">
    <property type="entry name" value="REC_NarL-like"/>
    <property type="match status" value="1"/>
</dbReference>
<dbReference type="InterPro" id="IPR016032">
    <property type="entry name" value="Sig_transdc_resp-reg_C-effctor"/>
</dbReference>
<keyword evidence="3" id="KW-0238">DNA-binding</keyword>
<dbReference type="Pfam" id="PF00072">
    <property type="entry name" value="Response_reg"/>
    <property type="match status" value="1"/>
</dbReference>
<evidence type="ECO:0000259" key="6">
    <source>
        <dbReference type="PROSITE" id="PS50043"/>
    </source>
</evidence>
<feature type="domain" description="HTH luxR-type" evidence="6">
    <location>
        <begin position="151"/>
        <end position="218"/>
    </location>
</feature>
<dbReference type="InterPro" id="IPR000792">
    <property type="entry name" value="Tscrpt_reg_LuxR_C"/>
</dbReference>
<accession>A0A251Y7Z5</accession>
<keyword evidence="1 5" id="KW-0597">Phosphoprotein</keyword>
<evidence type="ECO:0000256" key="4">
    <source>
        <dbReference type="ARBA" id="ARBA00023163"/>
    </source>
</evidence>
<reference evidence="8 9" key="1">
    <citation type="submission" date="2016-08" db="EMBL/GenBank/DDBJ databases">
        <title>Genome sequence of Clavibacter michiganensis spp strain CFBP7494.</title>
        <authorList>
            <person name="Thapa S.P."/>
            <person name="Coaker G."/>
            <person name="Jacques M.-A."/>
        </authorList>
    </citation>
    <scope>NUCLEOTIDE SEQUENCE [LARGE SCALE GENOMIC DNA]</scope>
    <source>
        <strain evidence="8">CFBP7494</strain>
    </source>
</reference>
<organism evidence="8 9">
    <name type="scientific">Clavibacter michiganensis</name>
    <dbReference type="NCBI Taxonomy" id="28447"/>
    <lineage>
        <taxon>Bacteria</taxon>
        <taxon>Bacillati</taxon>
        <taxon>Actinomycetota</taxon>
        <taxon>Actinomycetes</taxon>
        <taxon>Micrococcales</taxon>
        <taxon>Microbacteriaceae</taxon>
        <taxon>Clavibacter</taxon>
    </lineage>
</organism>
<evidence type="ECO:0000256" key="1">
    <source>
        <dbReference type="ARBA" id="ARBA00022553"/>
    </source>
</evidence>
<gene>
    <name evidence="8" type="primary">degU_3</name>
    <name evidence="8" type="ORF">BFL34_01210</name>
</gene>
<dbReference type="PANTHER" id="PTHR43214:SF24">
    <property type="entry name" value="TRANSCRIPTIONAL REGULATORY PROTEIN NARL-RELATED"/>
    <property type="match status" value="1"/>
</dbReference>
<dbReference type="GO" id="GO:0000160">
    <property type="term" value="P:phosphorelay signal transduction system"/>
    <property type="evidence" value="ECO:0007669"/>
    <property type="project" value="InterPro"/>
</dbReference>
<dbReference type="PROSITE" id="PS50110">
    <property type="entry name" value="RESPONSE_REGULATORY"/>
    <property type="match status" value="1"/>
</dbReference>
<proteinExistence type="predicted"/>
<evidence type="ECO:0000256" key="3">
    <source>
        <dbReference type="ARBA" id="ARBA00023125"/>
    </source>
</evidence>
<dbReference type="GO" id="GO:0006355">
    <property type="term" value="P:regulation of DNA-templated transcription"/>
    <property type="evidence" value="ECO:0007669"/>
    <property type="project" value="InterPro"/>
</dbReference>
<evidence type="ECO:0000259" key="7">
    <source>
        <dbReference type="PROSITE" id="PS50110"/>
    </source>
</evidence>
<evidence type="ECO:0000313" key="8">
    <source>
        <dbReference type="EMBL" id="OUE20395.1"/>
    </source>
</evidence>
<dbReference type="InterPro" id="IPR039420">
    <property type="entry name" value="WalR-like"/>
</dbReference>
<evidence type="ECO:0000256" key="5">
    <source>
        <dbReference type="PROSITE-ProRule" id="PRU00169"/>
    </source>
</evidence>
<dbReference type="Gene3D" id="3.40.50.2300">
    <property type="match status" value="1"/>
</dbReference>